<dbReference type="EMBL" id="LATX01000042">
    <property type="protein sequence ID" value="KTB47351.1"/>
    <property type="molecule type" value="Genomic_DNA"/>
</dbReference>
<accession>A0A0W0GFK7</accession>
<comment type="caution">
    <text evidence="2">The sequence shown here is derived from an EMBL/GenBank/DDBJ whole genome shotgun (WGS) entry which is preliminary data.</text>
</comment>
<gene>
    <name evidence="2" type="ORF">WG66_72</name>
</gene>
<dbReference type="AlphaFoldDB" id="A0A0W0GFK7"/>
<dbReference type="Gene3D" id="1.20.930.20">
    <property type="entry name" value="Adaptor protein Cbl, N-terminal domain"/>
    <property type="match status" value="1"/>
</dbReference>
<dbReference type="GO" id="GO:0007166">
    <property type="term" value="P:cell surface receptor signaling pathway"/>
    <property type="evidence" value="ECO:0007669"/>
    <property type="project" value="InterPro"/>
</dbReference>
<dbReference type="CDD" id="cd21037">
    <property type="entry name" value="MLKL_NTD"/>
    <property type="match status" value="1"/>
</dbReference>
<feature type="region of interest" description="Disordered" evidence="1">
    <location>
        <begin position="76"/>
        <end position="98"/>
    </location>
</feature>
<dbReference type="InterPro" id="IPR059179">
    <property type="entry name" value="MLKL-like_MCAfunc"/>
</dbReference>
<name>A0A0W0GFK7_MONRR</name>
<feature type="compositionally biased region" description="Polar residues" evidence="1">
    <location>
        <begin position="79"/>
        <end position="94"/>
    </location>
</feature>
<sequence>MTHWRFVFASRDCAGATDMSNKRKKVIESAGDIVGNLINIDPGHVTDTGRYRIFYGCVQISTSRYLHLSHYRSRRCQGNLESPRTSKSTSQVIPTSHNSTHHTATALAIVGKAVPVMVPGKAAAVALAKIVELAKTAQGNKDEALRLSKRAEDVGKRLLKRLDRAKNPPPEALAEIGKDIQLLQSFLDNILSALLRLQKPTRNRVKAFLFAKDHKDELGQLQRKLDDGFRAFSAKKQPSVANQRVSPPK</sequence>
<organism evidence="2 3">
    <name type="scientific">Moniliophthora roreri</name>
    <name type="common">Frosty pod rot fungus</name>
    <name type="synonym">Monilia roreri</name>
    <dbReference type="NCBI Taxonomy" id="221103"/>
    <lineage>
        <taxon>Eukaryota</taxon>
        <taxon>Fungi</taxon>
        <taxon>Dikarya</taxon>
        <taxon>Basidiomycota</taxon>
        <taxon>Agaricomycotina</taxon>
        <taxon>Agaricomycetes</taxon>
        <taxon>Agaricomycetidae</taxon>
        <taxon>Agaricales</taxon>
        <taxon>Marasmiineae</taxon>
        <taxon>Marasmiaceae</taxon>
        <taxon>Moniliophthora</taxon>
    </lineage>
</organism>
<evidence type="ECO:0000256" key="1">
    <source>
        <dbReference type="SAM" id="MobiDB-lite"/>
    </source>
</evidence>
<proteinExistence type="predicted"/>
<evidence type="ECO:0000313" key="3">
    <source>
        <dbReference type="Proteomes" id="UP000054988"/>
    </source>
</evidence>
<dbReference type="Proteomes" id="UP000054988">
    <property type="component" value="Unassembled WGS sequence"/>
</dbReference>
<reference evidence="2 3" key="1">
    <citation type="submission" date="2015-12" db="EMBL/GenBank/DDBJ databases">
        <title>Draft genome sequence of Moniliophthora roreri, the causal agent of frosty pod rot of cacao.</title>
        <authorList>
            <person name="Aime M.C."/>
            <person name="Diaz-Valderrama J.R."/>
            <person name="Kijpornyongpan T."/>
            <person name="Phillips-Mora W."/>
        </authorList>
    </citation>
    <scope>NUCLEOTIDE SEQUENCE [LARGE SCALE GENOMIC DNA]</scope>
    <source>
        <strain evidence="2 3">MCA 2952</strain>
    </source>
</reference>
<protein>
    <submittedName>
        <fullName evidence="2">Uncharacterized protein</fullName>
    </submittedName>
</protein>
<evidence type="ECO:0000313" key="2">
    <source>
        <dbReference type="EMBL" id="KTB47351.1"/>
    </source>
</evidence>
<dbReference type="InterPro" id="IPR036537">
    <property type="entry name" value="Adaptor_Cbl_N_dom_sf"/>
</dbReference>